<keyword evidence="1" id="KW-0732">Signal</keyword>
<proteinExistence type="predicted"/>
<keyword evidence="3" id="KW-1185">Reference proteome</keyword>
<dbReference type="PANTHER" id="PTHR33361">
    <property type="entry name" value="GLR0591 PROTEIN"/>
    <property type="match status" value="1"/>
</dbReference>
<dbReference type="InterPro" id="IPR010281">
    <property type="entry name" value="DUF885"/>
</dbReference>
<feature type="signal peptide" evidence="1">
    <location>
        <begin position="1"/>
        <end position="28"/>
    </location>
</feature>
<accession>A0A244CVW3</accession>
<sequence>MNRIMKKSLLAIAVVVSLTACQSTVRNADHSFEEVAQQVLNFRDTLEPSNDQKQQQGYYLADLSAEFLVQSNKQRIALLQQLNSLDEAKLSAENQINLAILKAQIQNNIDEYRFNAHMMPLTSEFGFHSELSFIVARSDFSSREGIELYLNRLADVPRFFNQNIGWMKEGIKIGFTQPQAVLVGYESSISALINDSAEESDFFAPLKENKAFLSDADFAVLQQRAKSIITEQVNPALRNYFDFFVNEYFPAARKEIGIASTPNGRDFYENRAQHYTTTQMSVAQIHQLGLDEVARIRQEMEEVIAQVGFKGDFAEFVQFLRTDEQFYAKTPEELLKEASFIAKKMDAQLPKLFKYLPRTPYGVAPVPDSIAPKYTTGRYVGSNRDDQPGYYWVNTYGLDKRPLYVLEALTLHEAVPGHHLQISLNAELDHLPSYRRNSYISAFGEGWGLYSEWLGLEAGFYQDPYSNFGRLTYEMWRAARLVVDTGMHMYGWSRERAMTFMQENTALSLHNIKTETDRYISWPGQALSYKIGELTIKRLRQQAEQELGEKFDVRDFHYEVLKNGSVPLFILEQQIAQYIESAKGS</sequence>
<gene>
    <name evidence="2" type="ORF">B1199_05965</name>
</gene>
<evidence type="ECO:0000313" key="3">
    <source>
        <dbReference type="Proteomes" id="UP000194841"/>
    </source>
</evidence>
<feature type="chain" id="PRO_5013303743" description="DUF885 domain-containing protein" evidence="1">
    <location>
        <begin position="29"/>
        <end position="585"/>
    </location>
</feature>
<organism evidence="2 3">
    <name type="scientific">Pseudoalteromonas ulvae</name>
    <dbReference type="NCBI Taxonomy" id="107327"/>
    <lineage>
        <taxon>Bacteria</taxon>
        <taxon>Pseudomonadati</taxon>
        <taxon>Pseudomonadota</taxon>
        <taxon>Gammaproteobacteria</taxon>
        <taxon>Alteromonadales</taxon>
        <taxon>Pseudoalteromonadaceae</taxon>
        <taxon>Pseudoalteromonas</taxon>
    </lineage>
</organism>
<dbReference type="PANTHER" id="PTHR33361:SF2">
    <property type="entry name" value="DUF885 DOMAIN-CONTAINING PROTEIN"/>
    <property type="match status" value="1"/>
</dbReference>
<dbReference type="OrthoDB" id="9769898at2"/>
<protein>
    <recommendedName>
        <fullName evidence="4">DUF885 domain-containing protein</fullName>
    </recommendedName>
</protein>
<dbReference type="PROSITE" id="PS51257">
    <property type="entry name" value="PROKAR_LIPOPROTEIN"/>
    <property type="match status" value="1"/>
</dbReference>
<reference evidence="2 3" key="1">
    <citation type="submission" date="2017-02" db="EMBL/GenBank/DDBJ databases">
        <title>Pseudoalteromonas ulvae TC14 Genome.</title>
        <authorList>
            <person name="Molmeret M."/>
        </authorList>
    </citation>
    <scope>NUCLEOTIDE SEQUENCE [LARGE SCALE GENOMIC DNA]</scope>
    <source>
        <strain evidence="2">TC14</strain>
    </source>
</reference>
<dbReference type="AlphaFoldDB" id="A0A244CVW3"/>
<dbReference type="Proteomes" id="UP000194841">
    <property type="component" value="Unassembled WGS sequence"/>
</dbReference>
<evidence type="ECO:0000313" key="2">
    <source>
        <dbReference type="EMBL" id="OUL59755.1"/>
    </source>
</evidence>
<evidence type="ECO:0000256" key="1">
    <source>
        <dbReference type="SAM" id="SignalP"/>
    </source>
</evidence>
<evidence type="ECO:0008006" key="4">
    <source>
        <dbReference type="Google" id="ProtNLM"/>
    </source>
</evidence>
<dbReference type="EMBL" id="MWPV01000001">
    <property type="protein sequence ID" value="OUL59755.1"/>
    <property type="molecule type" value="Genomic_DNA"/>
</dbReference>
<comment type="caution">
    <text evidence="2">The sequence shown here is derived from an EMBL/GenBank/DDBJ whole genome shotgun (WGS) entry which is preliminary data.</text>
</comment>
<name>A0A244CVW3_PSEDV</name>
<dbReference type="Pfam" id="PF05960">
    <property type="entry name" value="DUF885"/>
    <property type="match status" value="1"/>
</dbReference>